<comment type="similarity">
    <text evidence="1 4">Belongs to the pseudouridine synthase RsuA family.</text>
</comment>
<dbReference type="Gene3D" id="3.30.2350.10">
    <property type="entry name" value="Pseudouridine synthase"/>
    <property type="match status" value="1"/>
</dbReference>
<dbReference type="PROSITE" id="PS01149">
    <property type="entry name" value="PSI_RSU"/>
    <property type="match status" value="1"/>
</dbReference>
<organism evidence="7 8">
    <name type="scientific">Planomonospora corallina</name>
    <dbReference type="NCBI Taxonomy" id="1806052"/>
    <lineage>
        <taxon>Bacteria</taxon>
        <taxon>Bacillati</taxon>
        <taxon>Actinomycetota</taxon>
        <taxon>Actinomycetes</taxon>
        <taxon>Streptosporangiales</taxon>
        <taxon>Streptosporangiaceae</taxon>
        <taxon>Planomonospora</taxon>
    </lineage>
</organism>
<dbReference type="InterPro" id="IPR000748">
    <property type="entry name" value="PsdUridine_synth_RsuA/RluB/E/F"/>
</dbReference>
<comment type="caution">
    <text evidence="7">The sequence shown here is derived from an EMBL/GenBank/DDBJ whole genome shotgun (WGS) entry which is preliminary data.</text>
</comment>
<evidence type="ECO:0000256" key="3">
    <source>
        <dbReference type="PROSITE-ProRule" id="PRU00182"/>
    </source>
</evidence>
<dbReference type="SMART" id="SM00363">
    <property type="entry name" value="S4"/>
    <property type="match status" value="1"/>
</dbReference>
<name>A0ABV8I9W8_9ACTN</name>
<dbReference type="InterPro" id="IPR018496">
    <property type="entry name" value="PsdUridine_synth_RsuA/RluB_CS"/>
</dbReference>
<gene>
    <name evidence="7" type="ORF">ACFOWE_16950</name>
</gene>
<dbReference type="EC" id="5.4.99.-" evidence="4"/>
<dbReference type="Pfam" id="PF00849">
    <property type="entry name" value="PseudoU_synth_2"/>
    <property type="match status" value="1"/>
</dbReference>
<feature type="compositionally biased region" description="Gly residues" evidence="5">
    <location>
        <begin position="17"/>
        <end position="32"/>
    </location>
</feature>
<reference evidence="8" key="1">
    <citation type="journal article" date="2019" name="Int. J. Syst. Evol. Microbiol.">
        <title>The Global Catalogue of Microorganisms (GCM) 10K type strain sequencing project: providing services to taxonomists for standard genome sequencing and annotation.</title>
        <authorList>
            <consortium name="The Broad Institute Genomics Platform"/>
            <consortium name="The Broad Institute Genome Sequencing Center for Infectious Disease"/>
            <person name="Wu L."/>
            <person name="Ma J."/>
        </authorList>
    </citation>
    <scope>NUCLEOTIDE SEQUENCE [LARGE SCALE GENOMIC DNA]</scope>
    <source>
        <strain evidence="8">TBRC 4489</strain>
    </source>
</reference>
<dbReference type="InterPro" id="IPR002942">
    <property type="entry name" value="S4_RNA-bd"/>
</dbReference>
<feature type="compositionally biased region" description="Basic and acidic residues" evidence="5">
    <location>
        <begin position="223"/>
        <end position="243"/>
    </location>
</feature>
<keyword evidence="2 4" id="KW-0413">Isomerase</keyword>
<accession>A0ABV8I9W8</accession>
<dbReference type="PANTHER" id="PTHR47683:SF2">
    <property type="entry name" value="RNA-BINDING S4 DOMAIN-CONTAINING PROTEIN"/>
    <property type="match status" value="1"/>
</dbReference>
<dbReference type="InterPro" id="IPR036986">
    <property type="entry name" value="S4_RNA-bd_sf"/>
</dbReference>
<dbReference type="SUPFAM" id="SSF55174">
    <property type="entry name" value="Alpha-L RNA-binding motif"/>
    <property type="match status" value="1"/>
</dbReference>
<evidence type="ECO:0000256" key="1">
    <source>
        <dbReference type="ARBA" id="ARBA00008348"/>
    </source>
</evidence>
<feature type="compositionally biased region" description="Basic and acidic residues" evidence="5">
    <location>
        <begin position="36"/>
        <end position="127"/>
    </location>
</feature>
<dbReference type="Proteomes" id="UP001595850">
    <property type="component" value="Unassembled WGS sequence"/>
</dbReference>
<dbReference type="PROSITE" id="PS50889">
    <property type="entry name" value="S4"/>
    <property type="match status" value="1"/>
</dbReference>
<dbReference type="Gene3D" id="3.10.290.10">
    <property type="entry name" value="RNA-binding S4 domain"/>
    <property type="match status" value="1"/>
</dbReference>
<dbReference type="RefSeq" id="WP_377288744.1">
    <property type="nucleotide sequence ID" value="NZ_JBHSBM010000017.1"/>
</dbReference>
<evidence type="ECO:0000256" key="5">
    <source>
        <dbReference type="SAM" id="MobiDB-lite"/>
    </source>
</evidence>
<proteinExistence type="inferred from homology"/>
<evidence type="ECO:0000256" key="4">
    <source>
        <dbReference type="RuleBase" id="RU003887"/>
    </source>
</evidence>
<dbReference type="EMBL" id="JBHSBM010000017">
    <property type="protein sequence ID" value="MFC4059996.1"/>
    <property type="molecule type" value="Genomic_DNA"/>
</dbReference>
<dbReference type="CDD" id="cd00165">
    <property type="entry name" value="S4"/>
    <property type="match status" value="1"/>
</dbReference>
<keyword evidence="8" id="KW-1185">Reference proteome</keyword>
<feature type="region of interest" description="Disordered" evidence="5">
    <location>
        <begin position="1"/>
        <end position="306"/>
    </location>
</feature>
<keyword evidence="3" id="KW-0694">RNA-binding</keyword>
<feature type="compositionally biased region" description="Gly residues" evidence="5">
    <location>
        <begin position="245"/>
        <end position="270"/>
    </location>
</feature>
<dbReference type="SUPFAM" id="SSF55120">
    <property type="entry name" value="Pseudouridine synthase"/>
    <property type="match status" value="1"/>
</dbReference>
<protein>
    <recommendedName>
        <fullName evidence="4">Pseudouridine synthase</fullName>
        <ecNumber evidence="4">5.4.99.-</ecNumber>
    </recommendedName>
</protein>
<dbReference type="Pfam" id="PF01479">
    <property type="entry name" value="S4"/>
    <property type="match status" value="1"/>
</dbReference>
<feature type="compositionally biased region" description="Basic and acidic residues" evidence="5">
    <location>
        <begin position="136"/>
        <end position="214"/>
    </location>
</feature>
<evidence type="ECO:0000259" key="6">
    <source>
        <dbReference type="SMART" id="SM00363"/>
    </source>
</evidence>
<dbReference type="CDD" id="cd02870">
    <property type="entry name" value="PseudoU_synth_RsuA_like"/>
    <property type="match status" value="1"/>
</dbReference>
<dbReference type="NCBIfam" id="TIGR00093">
    <property type="entry name" value="pseudouridine synthase"/>
    <property type="match status" value="1"/>
</dbReference>
<evidence type="ECO:0000313" key="8">
    <source>
        <dbReference type="Proteomes" id="UP001595850"/>
    </source>
</evidence>
<evidence type="ECO:0000256" key="2">
    <source>
        <dbReference type="ARBA" id="ARBA00023235"/>
    </source>
</evidence>
<evidence type="ECO:0000313" key="7">
    <source>
        <dbReference type="EMBL" id="MFC4059996.1"/>
    </source>
</evidence>
<dbReference type="InterPro" id="IPR006145">
    <property type="entry name" value="PsdUridine_synth_RsuA/RluA"/>
</dbReference>
<dbReference type="InterPro" id="IPR050343">
    <property type="entry name" value="RsuA_PseudoU_synthase"/>
</dbReference>
<feature type="domain" description="RNA-binding S4" evidence="6">
    <location>
        <begin position="337"/>
        <end position="399"/>
    </location>
</feature>
<dbReference type="InterPro" id="IPR020103">
    <property type="entry name" value="PsdUridine_synth_cat_dom_sf"/>
</dbReference>
<sequence length="574" mass="63662">MNDRRGTPSGDGRGRGRGGAPRGGGSRGGSSSGGFRADRGGFRSGGPRRDDRGGFRSERRDDRSGFRSERRDDRSDERGGFRDDRGGFRDERGGFRDERRDERGGFRAERGGERGGFRAEPGGERGGSRSRYGRPSGDERAGFRSGEDREDSGFRAERGGFREDRGGFRSERRDDRPERRDDRPERRDDRGDERGGFRGERGGFRSERGGERGGFRAGRGGTGRREDREDLRVEAPRRDERGGSRGRYGRGSGGRDGVQTIGGGRSGYGQGRPERGRATPQRGRVTPERAPAAKPGRRPGTVENDRFKTARQPKRDFDFYGDDYTDVRDTTEVPDGVRLQKVLAQAGVASRRACEEMIGQGRVTVDGQVVRRFGARVDPSKQVIHVDGKRLPTMPDLVYFAINKPIGVVSTMSDPEGRPSLADYVADRTERLFHVGRLDTETEGLILLTNDGELANRLTHPSYGVQKKYWAKVPGRIKPDLVRRLKKGVELEDGVVKVDSFTVVQEHGQQALVEVVLHEGRKHIVRRLLEEVGHPVIDLARIEFGPVKLGRLKPGTVRALTTKEVGELYAAVGL</sequence>
<dbReference type="PANTHER" id="PTHR47683">
    <property type="entry name" value="PSEUDOURIDINE SYNTHASE FAMILY PROTEIN-RELATED"/>
    <property type="match status" value="1"/>
</dbReference>